<dbReference type="GO" id="GO:0017111">
    <property type="term" value="F:ribonucleoside triphosphate phosphatase activity"/>
    <property type="evidence" value="ECO:0007669"/>
    <property type="project" value="InterPro"/>
</dbReference>
<gene>
    <name evidence="4" type="ORF">GDO78_020665</name>
</gene>
<evidence type="ECO:0000256" key="1">
    <source>
        <dbReference type="ARBA" id="ARBA00022741"/>
    </source>
</evidence>
<keyword evidence="5" id="KW-1185">Reference proteome</keyword>
<accession>A0A8J6EMK1</accession>
<reference evidence="4" key="1">
    <citation type="thesis" date="2020" institute="ProQuest LLC" country="789 East Eisenhower Parkway, Ann Arbor, MI, USA">
        <title>Comparative Genomics and Chromosome Evolution.</title>
        <authorList>
            <person name="Mudd A.B."/>
        </authorList>
    </citation>
    <scope>NUCLEOTIDE SEQUENCE</scope>
    <source>
        <strain evidence="4">HN-11 Male</strain>
        <tissue evidence="4">Kidney and liver</tissue>
    </source>
</reference>
<dbReference type="Gene3D" id="3.40.50.300">
    <property type="entry name" value="P-loop containing nucleotide triphosphate hydrolases"/>
    <property type="match status" value="1"/>
</dbReference>
<keyword evidence="1" id="KW-0547">Nucleotide-binding</keyword>
<evidence type="ECO:0000256" key="2">
    <source>
        <dbReference type="ARBA" id="ARBA00022801"/>
    </source>
</evidence>
<keyword evidence="2" id="KW-0378">Hydrolase</keyword>
<name>A0A8J6EMK1_ELECQ</name>
<dbReference type="InterPro" id="IPR027417">
    <property type="entry name" value="P-loop_NTPase"/>
</dbReference>
<dbReference type="PANTHER" id="PTHR43146:SF1">
    <property type="entry name" value="CANCER-RELATED NUCLEOSIDE-TRIPHOSPHATASE"/>
    <property type="match status" value="1"/>
</dbReference>
<dbReference type="Proteomes" id="UP000770717">
    <property type="component" value="Unassembled WGS sequence"/>
</dbReference>
<dbReference type="AlphaFoldDB" id="A0A8J6EMK1"/>
<sequence length="133" mass="14880">MVDCLNEEGKVPEVRERLQVVVSGDANNDRCRHRVGQYVVDISSFEQLVLPLMDPFKSSTKALNKRVCVIDEIGKMELFSQPFTSAVGKVLDNPSVVVLGTLPVSKGRLLPFVEEIRHRQDVKLFNVGAFLLI</sequence>
<dbReference type="InterPro" id="IPR004948">
    <property type="entry name" value="Nuc-triphosphatase_THEP1"/>
</dbReference>
<dbReference type="PANTHER" id="PTHR43146">
    <property type="entry name" value="CANCER-RELATED NUCLEOSIDE-TRIPHOSPHATASE"/>
    <property type="match status" value="1"/>
</dbReference>
<keyword evidence="3" id="KW-0067">ATP-binding</keyword>
<dbReference type="EMBL" id="WNTK01000066">
    <property type="protein sequence ID" value="KAG9472232.1"/>
    <property type="molecule type" value="Genomic_DNA"/>
</dbReference>
<organism evidence="4 5">
    <name type="scientific">Eleutherodactylus coqui</name>
    <name type="common">Puerto Rican coqui</name>
    <dbReference type="NCBI Taxonomy" id="57060"/>
    <lineage>
        <taxon>Eukaryota</taxon>
        <taxon>Metazoa</taxon>
        <taxon>Chordata</taxon>
        <taxon>Craniata</taxon>
        <taxon>Vertebrata</taxon>
        <taxon>Euteleostomi</taxon>
        <taxon>Amphibia</taxon>
        <taxon>Batrachia</taxon>
        <taxon>Anura</taxon>
        <taxon>Neobatrachia</taxon>
        <taxon>Hyloidea</taxon>
        <taxon>Eleutherodactylidae</taxon>
        <taxon>Eleutherodactylinae</taxon>
        <taxon>Eleutherodactylus</taxon>
        <taxon>Eleutherodactylus</taxon>
    </lineage>
</organism>
<protein>
    <submittedName>
        <fullName evidence="4">Uncharacterized protein</fullName>
    </submittedName>
</protein>
<dbReference type="Pfam" id="PF03266">
    <property type="entry name" value="NTPase_1"/>
    <property type="match status" value="1"/>
</dbReference>
<proteinExistence type="predicted"/>
<comment type="caution">
    <text evidence="4">The sequence shown here is derived from an EMBL/GenBank/DDBJ whole genome shotgun (WGS) entry which is preliminary data.</text>
</comment>
<evidence type="ECO:0000313" key="5">
    <source>
        <dbReference type="Proteomes" id="UP000770717"/>
    </source>
</evidence>
<evidence type="ECO:0000256" key="3">
    <source>
        <dbReference type="ARBA" id="ARBA00022840"/>
    </source>
</evidence>
<dbReference type="GO" id="GO:0005524">
    <property type="term" value="F:ATP binding"/>
    <property type="evidence" value="ECO:0007669"/>
    <property type="project" value="UniProtKB-KW"/>
</dbReference>
<dbReference type="OrthoDB" id="446244at2759"/>
<dbReference type="SUPFAM" id="SSF52540">
    <property type="entry name" value="P-loop containing nucleoside triphosphate hydrolases"/>
    <property type="match status" value="1"/>
</dbReference>
<evidence type="ECO:0000313" key="4">
    <source>
        <dbReference type="EMBL" id="KAG9472232.1"/>
    </source>
</evidence>